<gene>
    <name evidence="2" type="ORF">RGQ30_18780</name>
</gene>
<organism evidence="2 3">
    <name type="scientific">Limnobacter thiooxidans</name>
    <dbReference type="NCBI Taxonomy" id="131080"/>
    <lineage>
        <taxon>Bacteria</taxon>
        <taxon>Pseudomonadati</taxon>
        <taxon>Pseudomonadota</taxon>
        <taxon>Betaproteobacteria</taxon>
        <taxon>Burkholderiales</taxon>
        <taxon>Burkholderiaceae</taxon>
        <taxon>Limnobacter</taxon>
    </lineage>
</organism>
<dbReference type="Gene3D" id="3.40.50.170">
    <property type="entry name" value="Formyl transferase, N-terminal domain"/>
    <property type="match status" value="1"/>
</dbReference>
<dbReference type="AlphaFoldDB" id="A0AA86JKT6"/>
<name>A0AA86JKT6_9BURK</name>
<dbReference type="RefSeq" id="WP_130556146.1">
    <property type="nucleotide sequence ID" value="NZ_AP028947.1"/>
</dbReference>
<dbReference type="PANTHER" id="PTHR11138:SF5">
    <property type="entry name" value="METHIONYL-TRNA FORMYLTRANSFERASE, MITOCHONDRIAL"/>
    <property type="match status" value="1"/>
</dbReference>
<accession>A0AA86JKT6</accession>
<dbReference type="InterPro" id="IPR002376">
    <property type="entry name" value="Formyl_transf_N"/>
</dbReference>
<dbReference type="KEGG" id="lto:RGQ30_18780"/>
<feature type="domain" description="Formyl transferase N-terminal" evidence="1">
    <location>
        <begin position="59"/>
        <end position="173"/>
    </location>
</feature>
<dbReference type="GO" id="GO:0004479">
    <property type="term" value="F:methionyl-tRNA formyltransferase activity"/>
    <property type="evidence" value="ECO:0007669"/>
    <property type="project" value="TreeGrafter"/>
</dbReference>
<dbReference type="PANTHER" id="PTHR11138">
    <property type="entry name" value="METHIONYL-TRNA FORMYLTRANSFERASE"/>
    <property type="match status" value="1"/>
</dbReference>
<evidence type="ECO:0000313" key="2">
    <source>
        <dbReference type="EMBL" id="BET26377.1"/>
    </source>
</evidence>
<reference evidence="2 3" key="1">
    <citation type="submission" date="2023-10" db="EMBL/GenBank/DDBJ databases">
        <title>Complete Genome Sequence of Limnobacter thiooxidans CS-K2T, Isolated from freshwater lake sediments in Bavaria, Germany.</title>
        <authorList>
            <person name="Naruki M."/>
            <person name="Watanabe A."/>
            <person name="Warashina T."/>
            <person name="Morita T."/>
            <person name="Arakawa K."/>
        </authorList>
    </citation>
    <scope>NUCLEOTIDE SEQUENCE [LARGE SCALE GENOMIC DNA]</scope>
    <source>
        <strain evidence="2 3">CS-K2</strain>
    </source>
</reference>
<dbReference type="EMBL" id="AP028947">
    <property type="protein sequence ID" value="BET26377.1"/>
    <property type="molecule type" value="Genomic_DNA"/>
</dbReference>
<evidence type="ECO:0000259" key="1">
    <source>
        <dbReference type="Pfam" id="PF00551"/>
    </source>
</evidence>
<dbReference type="InterPro" id="IPR036477">
    <property type="entry name" value="Formyl_transf_N_sf"/>
</dbReference>
<sequence length="227" mass="25525">MTYQTLNAAFFGSFSTSYNLTNGVVKFQHAYCEPSFASVEVFNSIRHRSSVALKKFNSPSEMLDVVSNWSDIDVLVVAGFSYRLPMEVIRRFKWVINMHPGDLFTNRGATPLANDILRKNLFFTSSLHVIDSERLDSGPFISSARFTARYDQTYLDNQTRLDNFGGLLLVEALSRISSGSDLGASHWTPMPGSYQPRVPVETMVRMVSAKSLNDFLAENQNLLFQPA</sequence>
<dbReference type="Pfam" id="PF00551">
    <property type="entry name" value="Formyl_trans_N"/>
    <property type="match status" value="1"/>
</dbReference>
<dbReference type="Proteomes" id="UP001329151">
    <property type="component" value="Chromosome"/>
</dbReference>
<dbReference type="SUPFAM" id="SSF53328">
    <property type="entry name" value="Formyltransferase"/>
    <property type="match status" value="1"/>
</dbReference>
<protein>
    <recommendedName>
        <fullName evidence="1">Formyl transferase N-terminal domain-containing protein</fullName>
    </recommendedName>
</protein>
<evidence type="ECO:0000313" key="3">
    <source>
        <dbReference type="Proteomes" id="UP001329151"/>
    </source>
</evidence>
<proteinExistence type="predicted"/>
<keyword evidence="3" id="KW-1185">Reference proteome</keyword>